<sequence>MQHGENGVCDPLVSIQRVLDNVNTVLVGKDEVIWLCLVALISKGHVLLEDVPGVGKTLLVRALARSLGCDYKRISFTPDLLPADVTGTDIYNREREQFEFRPGPIFAQIVLADEINRTSPRTQSALLEALEERTVSCDGVTHQLPTPFFVLATQNPMEYIGTYSLPESQLDRFLMKLSLGYPDASEERAVLMRGIDGTGVDILQPVVSSNEVISWQKEVEKIIVSEHIYGYLVNLLQSTRTHPALLLGVSPRGGVAMIKAARALAWMEGRAFVIPDDIKRLVVPVFSHRILLHSKALMEGRDAQSVILQIASETVVPVPAV</sequence>
<dbReference type="Pfam" id="PF07726">
    <property type="entry name" value="AAA_3"/>
    <property type="match status" value="1"/>
</dbReference>
<evidence type="ECO:0000259" key="5">
    <source>
        <dbReference type="Pfam" id="PF17863"/>
    </source>
</evidence>
<keyword evidence="1" id="KW-0547">Nucleotide-binding</keyword>
<evidence type="ECO:0000256" key="3">
    <source>
        <dbReference type="ARBA" id="ARBA00061607"/>
    </source>
</evidence>
<dbReference type="AlphaFoldDB" id="A0A9X2AB93"/>
<dbReference type="GO" id="GO:0005524">
    <property type="term" value="F:ATP binding"/>
    <property type="evidence" value="ECO:0007669"/>
    <property type="project" value="UniProtKB-KW"/>
</dbReference>
<dbReference type="SUPFAM" id="SSF52540">
    <property type="entry name" value="P-loop containing nucleoside triphosphate hydrolases"/>
    <property type="match status" value="1"/>
</dbReference>
<dbReference type="Proteomes" id="UP001139263">
    <property type="component" value="Unassembled WGS sequence"/>
</dbReference>
<comment type="caution">
    <text evidence="6">The sequence shown here is derived from an EMBL/GenBank/DDBJ whole genome shotgun (WGS) entry which is preliminary data.</text>
</comment>
<evidence type="ECO:0000313" key="6">
    <source>
        <dbReference type="EMBL" id="MCI0182693.1"/>
    </source>
</evidence>
<dbReference type="CDD" id="cd00009">
    <property type="entry name" value="AAA"/>
    <property type="match status" value="1"/>
</dbReference>
<dbReference type="RefSeq" id="WP_241712307.1">
    <property type="nucleotide sequence ID" value="NZ_JALBUF010000002.1"/>
</dbReference>
<feature type="domain" description="ATPase AAA-3" evidence="4">
    <location>
        <begin position="45"/>
        <end position="175"/>
    </location>
</feature>
<dbReference type="PIRSF" id="PIRSF002849">
    <property type="entry name" value="AAA_ATPase_chaperone_MoxR_prd"/>
    <property type="match status" value="1"/>
</dbReference>
<feature type="domain" description="ChlI/MoxR AAA lid" evidence="5">
    <location>
        <begin position="238"/>
        <end position="307"/>
    </location>
</feature>
<dbReference type="Gene3D" id="3.40.50.300">
    <property type="entry name" value="P-loop containing nucleotide triphosphate hydrolases"/>
    <property type="match status" value="1"/>
</dbReference>
<reference evidence="6" key="1">
    <citation type="submission" date="2022-03" db="EMBL/GenBank/DDBJ databases">
        <title>Draft Genome Sequence of Firmicute Strain S0AB, a Heterotrophic Iron/Sulfur-Oxidizing Extreme Acidophile.</title>
        <authorList>
            <person name="Vergara E."/>
            <person name="Pakostova E."/>
            <person name="Johnson D.B."/>
            <person name="Holmes D.S."/>
        </authorList>
    </citation>
    <scope>NUCLEOTIDE SEQUENCE</scope>
    <source>
        <strain evidence="6">S0AB</strain>
    </source>
</reference>
<dbReference type="InterPro" id="IPR011703">
    <property type="entry name" value="ATPase_AAA-3"/>
</dbReference>
<evidence type="ECO:0000256" key="1">
    <source>
        <dbReference type="ARBA" id="ARBA00022741"/>
    </source>
</evidence>
<evidence type="ECO:0000259" key="4">
    <source>
        <dbReference type="Pfam" id="PF07726"/>
    </source>
</evidence>
<gene>
    <name evidence="6" type="primary">ravA</name>
    <name evidence="6" type="ORF">MM817_00962</name>
</gene>
<keyword evidence="6" id="KW-0378">Hydrolase</keyword>
<name>A0A9X2AB93_9BACL</name>
<evidence type="ECO:0000313" key="7">
    <source>
        <dbReference type="Proteomes" id="UP001139263"/>
    </source>
</evidence>
<keyword evidence="2" id="KW-0067">ATP-binding</keyword>
<dbReference type="EMBL" id="JALBUF010000002">
    <property type="protein sequence ID" value="MCI0182693.1"/>
    <property type="molecule type" value="Genomic_DNA"/>
</dbReference>
<dbReference type="EC" id="3.6.3.-" evidence="6"/>
<dbReference type="Pfam" id="PF17863">
    <property type="entry name" value="AAA_lid_2"/>
    <property type="match status" value="1"/>
</dbReference>
<accession>A0A9X2AB93</accession>
<proteinExistence type="inferred from homology"/>
<evidence type="ECO:0000256" key="2">
    <source>
        <dbReference type="ARBA" id="ARBA00022840"/>
    </source>
</evidence>
<dbReference type="FunFam" id="3.40.50.300:FF:000640">
    <property type="entry name" value="MoxR family ATPase"/>
    <property type="match status" value="1"/>
</dbReference>
<dbReference type="PANTHER" id="PTHR42759:SF5">
    <property type="entry name" value="METHANOL DEHYDROGENASE REGULATOR"/>
    <property type="match status" value="1"/>
</dbReference>
<dbReference type="InterPro" id="IPR027417">
    <property type="entry name" value="P-loop_NTPase"/>
</dbReference>
<comment type="similarity">
    <text evidence="3">Belongs to the MoxR family.</text>
</comment>
<dbReference type="InterPro" id="IPR050764">
    <property type="entry name" value="CbbQ/NirQ/NorQ/GpvN"/>
</dbReference>
<dbReference type="Gene3D" id="1.10.8.80">
    <property type="entry name" value="Magnesium chelatase subunit I, C-Terminal domain"/>
    <property type="match status" value="1"/>
</dbReference>
<organism evidence="6 7">
    <name type="scientific">Sulfoacidibacillus ferrooxidans</name>
    <dbReference type="NCBI Taxonomy" id="2005001"/>
    <lineage>
        <taxon>Bacteria</taxon>
        <taxon>Bacillati</taxon>
        <taxon>Bacillota</taxon>
        <taxon>Bacilli</taxon>
        <taxon>Bacillales</taxon>
        <taxon>Alicyclobacillaceae</taxon>
        <taxon>Sulfoacidibacillus</taxon>
    </lineage>
</organism>
<protein>
    <submittedName>
        <fullName evidence="6">ATPase RavA</fullName>
        <ecNumber evidence="6">3.6.3.-</ecNumber>
    </submittedName>
</protein>
<dbReference type="GO" id="GO:0016887">
    <property type="term" value="F:ATP hydrolysis activity"/>
    <property type="evidence" value="ECO:0007669"/>
    <property type="project" value="InterPro"/>
</dbReference>
<dbReference type="InterPro" id="IPR041628">
    <property type="entry name" value="ChlI/MoxR_AAA_lid"/>
</dbReference>
<dbReference type="PANTHER" id="PTHR42759">
    <property type="entry name" value="MOXR FAMILY PROTEIN"/>
    <property type="match status" value="1"/>
</dbReference>
<keyword evidence="7" id="KW-1185">Reference proteome</keyword>